<dbReference type="EMBL" id="DQAY01000080">
    <property type="protein sequence ID" value="HCO24101.1"/>
    <property type="molecule type" value="Genomic_DNA"/>
</dbReference>
<evidence type="ECO:0000313" key="1">
    <source>
        <dbReference type="EMBL" id="HCO24101.1"/>
    </source>
</evidence>
<gene>
    <name evidence="1" type="ORF">DIT97_14030</name>
</gene>
<organism evidence="1 2">
    <name type="scientific">Gimesia maris</name>
    <dbReference type="NCBI Taxonomy" id="122"/>
    <lineage>
        <taxon>Bacteria</taxon>
        <taxon>Pseudomonadati</taxon>
        <taxon>Planctomycetota</taxon>
        <taxon>Planctomycetia</taxon>
        <taxon>Planctomycetales</taxon>
        <taxon>Planctomycetaceae</taxon>
        <taxon>Gimesia</taxon>
    </lineage>
</organism>
<dbReference type="RefSeq" id="WP_154934199.1">
    <property type="nucleotide sequence ID" value="NZ_CP036341.1"/>
</dbReference>
<reference evidence="1 2" key="1">
    <citation type="journal article" date="2018" name="Nat. Biotechnol.">
        <title>A standardized bacterial taxonomy based on genome phylogeny substantially revises the tree of life.</title>
        <authorList>
            <person name="Parks D.H."/>
            <person name="Chuvochina M."/>
            <person name="Waite D.W."/>
            <person name="Rinke C."/>
            <person name="Skarshewski A."/>
            <person name="Chaumeil P.A."/>
            <person name="Hugenholtz P."/>
        </authorList>
    </citation>
    <scope>NUCLEOTIDE SEQUENCE [LARGE SCALE GENOMIC DNA]</scope>
    <source>
        <strain evidence="1">UBA9375</strain>
    </source>
</reference>
<name>A0A3D3R5G6_9PLAN</name>
<dbReference type="Proteomes" id="UP000263642">
    <property type="component" value="Unassembled WGS sequence"/>
</dbReference>
<accession>A0A3D3R5G6</accession>
<sequence>MTVLNQLNHELIQLVGFHSAQPRTVTLAAKGKIELMLDFTSVDTMSCSFQEIRVNVPALTQATFDKLKEWGQKLCQRITYLLENIGPLEYDEDAGQVLIRSTPPDQKPAGTRFYEVILSSHANGNFSLKRFESQKGQTGRTQVDLQVTHEVLKKLVEDLVNTVP</sequence>
<evidence type="ECO:0000313" key="2">
    <source>
        <dbReference type="Proteomes" id="UP000263642"/>
    </source>
</evidence>
<proteinExistence type="predicted"/>
<dbReference type="AlphaFoldDB" id="A0A3D3R5G6"/>
<protein>
    <submittedName>
        <fullName evidence="1">Uncharacterized protein</fullName>
    </submittedName>
</protein>
<comment type="caution">
    <text evidence="1">The sequence shown here is derived from an EMBL/GenBank/DDBJ whole genome shotgun (WGS) entry which is preliminary data.</text>
</comment>